<dbReference type="GO" id="GO:0005829">
    <property type="term" value="C:cytosol"/>
    <property type="evidence" value="ECO:0007669"/>
    <property type="project" value="TreeGrafter"/>
</dbReference>
<feature type="binding site" evidence="10">
    <location>
        <position position="42"/>
    </location>
    <ligand>
        <name>Mg(2+)</name>
        <dbReference type="ChEBI" id="CHEBI:18420"/>
    </ligand>
</feature>
<evidence type="ECO:0000313" key="12">
    <source>
        <dbReference type="EMBL" id="OLR54789.1"/>
    </source>
</evidence>
<evidence type="ECO:0000256" key="2">
    <source>
        <dbReference type="ARBA" id="ARBA00011738"/>
    </source>
</evidence>
<protein>
    <recommendedName>
        <fullName evidence="10">dITP/XTP pyrophosphatase</fullName>
        <ecNumber evidence="10">3.6.1.66</ecNumber>
    </recommendedName>
    <alternativeName>
        <fullName evidence="10">Non-canonical purine NTP pyrophosphatase</fullName>
    </alternativeName>
    <alternativeName>
        <fullName evidence="10">Non-standard purine NTP pyrophosphatase</fullName>
    </alternativeName>
    <alternativeName>
        <fullName evidence="10">Nucleoside-triphosphate diphosphatase</fullName>
    </alternativeName>
    <alternativeName>
        <fullName evidence="10">Nucleoside-triphosphate pyrophosphatase</fullName>
        <shortName evidence="10">NTPase</shortName>
    </alternativeName>
</protein>
<dbReference type="PANTHER" id="PTHR11067">
    <property type="entry name" value="INOSINE TRIPHOSPHATE PYROPHOSPHATASE/HAM1 PROTEIN"/>
    <property type="match status" value="1"/>
</dbReference>
<dbReference type="GO" id="GO:0046872">
    <property type="term" value="F:metal ion binding"/>
    <property type="evidence" value="ECO:0007669"/>
    <property type="project" value="UniProtKB-KW"/>
</dbReference>
<dbReference type="CDD" id="cd00515">
    <property type="entry name" value="HAM1"/>
    <property type="match status" value="1"/>
</dbReference>
<dbReference type="RefSeq" id="WP_075711808.1">
    <property type="nucleotide sequence ID" value="NZ_MJIE01000001.1"/>
</dbReference>
<accession>A0A1Q9JF21</accession>
<feature type="active site" description="Proton acceptor" evidence="10">
    <location>
        <position position="71"/>
    </location>
</feature>
<name>A0A1Q9JF21_9FIRM</name>
<dbReference type="FunFam" id="3.90.950.10:FF:000001">
    <property type="entry name" value="dITP/XTP pyrophosphatase"/>
    <property type="match status" value="1"/>
</dbReference>
<dbReference type="NCBIfam" id="TIGR00042">
    <property type="entry name" value="RdgB/HAM1 family non-canonical purine NTP pyrophosphatase"/>
    <property type="match status" value="1"/>
</dbReference>
<dbReference type="Gene3D" id="3.90.950.10">
    <property type="match status" value="1"/>
</dbReference>
<comment type="catalytic activity">
    <reaction evidence="9 10">
        <text>XTP + H2O = XMP + diphosphate + H(+)</text>
        <dbReference type="Rhea" id="RHEA:28610"/>
        <dbReference type="ChEBI" id="CHEBI:15377"/>
        <dbReference type="ChEBI" id="CHEBI:15378"/>
        <dbReference type="ChEBI" id="CHEBI:33019"/>
        <dbReference type="ChEBI" id="CHEBI:57464"/>
        <dbReference type="ChEBI" id="CHEBI:61314"/>
        <dbReference type="EC" id="3.6.1.66"/>
    </reaction>
</comment>
<feature type="binding site" evidence="10">
    <location>
        <begin position="182"/>
        <end position="183"/>
    </location>
    <ligand>
        <name>substrate</name>
    </ligand>
</feature>
<dbReference type="GO" id="GO:0036222">
    <property type="term" value="F:XTP diphosphatase activity"/>
    <property type="evidence" value="ECO:0007669"/>
    <property type="project" value="UniProtKB-UniRule"/>
</dbReference>
<evidence type="ECO:0000256" key="9">
    <source>
        <dbReference type="ARBA" id="ARBA00052017"/>
    </source>
</evidence>
<keyword evidence="3 10" id="KW-0479">Metal-binding</keyword>
<comment type="subunit">
    <text evidence="2 10">Homodimer.</text>
</comment>
<dbReference type="GO" id="GO:0009146">
    <property type="term" value="P:purine nucleoside triphosphate catabolic process"/>
    <property type="evidence" value="ECO:0007669"/>
    <property type="project" value="UniProtKB-UniRule"/>
</dbReference>
<dbReference type="InterPro" id="IPR029001">
    <property type="entry name" value="ITPase-like_fam"/>
</dbReference>
<dbReference type="Proteomes" id="UP000187404">
    <property type="component" value="Unassembled WGS sequence"/>
</dbReference>
<keyword evidence="4 10" id="KW-0547">Nucleotide-binding</keyword>
<evidence type="ECO:0000256" key="6">
    <source>
        <dbReference type="ARBA" id="ARBA00022842"/>
    </source>
</evidence>
<dbReference type="PANTHER" id="PTHR11067:SF9">
    <property type="entry name" value="INOSINE TRIPHOSPHATE PYROPHOSPHATASE"/>
    <property type="match status" value="1"/>
</dbReference>
<dbReference type="GO" id="GO:0000166">
    <property type="term" value="F:nucleotide binding"/>
    <property type="evidence" value="ECO:0007669"/>
    <property type="project" value="UniProtKB-KW"/>
</dbReference>
<feature type="binding site" evidence="10">
    <location>
        <begin position="8"/>
        <end position="13"/>
    </location>
    <ligand>
        <name>substrate</name>
    </ligand>
</feature>
<comment type="similarity">
    <text evidence="1 10 11">Belongs to the HAM1 NTPase family.</text>
</comment>
<evidence type="ECO:0000256" key="1">
    <source>
        <dbReference type="ARBA" id="ARBA00008023"/>
    </source>
</evidence>
<comment type="function">
    <text evidence="10">Pyrophosphatase that catalyzes the hydrolysis of nucleoside triphosphates to their monophosphate derivatives, with a high preference for the non-canonical purine nucleotides XTP (xanthosine triphosphate), dITP (deoxyinosine triphosphate) and ITP. Seems to function as a house-cleaning enzyme that removes non-canonical purine nucleotides from the nucleotide pool, thus preventing their incorporation into DNA/RNA and avoiding chromosomal lesions.</text>
</comment>
<comment type="caution">
    <text evidence="12">The sequence shown here is derived from an EMBL/GenBank/DDBJ whole genome shotgun (WGS) entry which is preliminary data.</text>
</comment>
<keyword evidence="7 10" id="KW-0546">Nucleotide metabolism</keyword>
<dbReference type="GO" id="GO:0036220">
    <property type="term" value="F:ITP diphosphatase activity"/>
    <property type="evidence" value="ECO:0007669"/>
    <property type="project" value="UniProtKB-UniRule"/>
</dbReference>
<sequence length="198" mass="22151">MELIIAASKNANKIREMNEITAKLGLHIISRDEAGLPDVEIEEDGATFEENSFKKANEIMKLSGHIAIADDSGLEVEYLHEAPGVYSARFAGEDASDEKNNEKLLSLMEDLPYRDRRARFVSVITMVWPDGRKLVARGECEGHILTEPIGENGFGYDPLFVPDGYQRTFAQLSAEEKNRISHRAKALTRLAEMLKGKE</sequence>
<evidence type="ECO:0000313" key="13">
    <source>
        <dbReference type="Proteomes" id="UP000187404"/>
    </source>
</evidence>
<dbReference type="Pfam" id="PF01725">
    <property type="entry name" value="Ham1p_like"/>
    <property type="match status" value="1"/>
</dbReference>
<comment type="catalytic activity">
    <reaction evidence="10">
        <text>ITP + H2O = IMP + diphosphate + H(+)</text>
        <dbReference type="Rhea" id="RHEA:29399"/>
        <dbReference type="ChEBI" id="CHEBI:15377"/>
        <dbReference type="ChEBI" id="CHEBI:15378"/>
        <dbReference type="ChEBI" id="CHEBI:33019"/>
        <dbReference type="ChEBI" id="CHEBI:58053"/>
        <dbReference type="ChEBI" id="CHEBI:61402"/>
        <dbReference type="EC" id="3.6.1.66"/>
    </reaction>
</comment>
<dbReference type="InterPro" id="IPR002637">
    <property type="entry name" value="RdgB/HAM1"/>
</dbReference>
<evidence type="ECO:0000256" key="11">
    <source>
        <dbReference type="RuleBase" id="RU003781"/>
    </source>
</evidence>
<dbReference type="AlphaFoldDB" id="A0A1Q9JF21"/>
<evidence type="ECO:0000256" key="3">
    <source>
        <dbReference type="ARBA" id="ARBA00022723"/>
    </source>
</evidence>
<dbReference type="GO" id="GO:0035870">
    <property type="term" value="F:dITP diphosphatase activity"/>
    <property type="evidence" value="ECO:0007669"/>
    <property type="project" value="UniProtKB-UniRule"/>
</dbReference>
<feature type="binding site" evidence="10">
    <location>
        <position position="177"/>
    </location>
    <ligand>
        <name>substrate</name>
    </ligand>
</feature>
<evidence type="ECO:0000256" key="4">
    <source>
        <dbReference type="ARBA" id="ARBA00022741"/>
    </source>
</evidence>
<dbReference type="STRING" id="1261640.BHK98_01040"/>
<organism evidence="12 13">
    <name type="scientific">Hornefia porci</name>
    <dbReference type="NCBI Taxonomy" id="2652292"/>
    <lineage>
        <taxon>Bacteria</taxon>
        <taxon>Bacillati</taxon>
        <taxon>Bacillota</taxon>
        <taxon>Clostridia</taxon>
        <taxon>Peptostreptococcales</taxon>
        <taxon>Anaerovoracaceae</taxon>
        <taxon>Hornefia</taxon>
    </lineage>
</organism>
<dbReference type="HAMAP" id="MF_01405">
    <property type="entry name" value="Non_canon_purine_NTPase"/>
    <property type="match status" value="1"/>
</dbReference>
<dbReference type="NCBIfam" id="NF011397">
    <property type="entry name" value="PRK14822.1"/>
    <property type="match status" value="1"/>
</dbReference>
<keyword evidence="5 10" id="KW-0378">Hydrolase</keyword>
<feature type="binding site" evidence="10">
    <location>
        <position position="71"/>
    </location>
    <ligand>
        <name>Mg(2+)</name>
        <dbReference type="ChEBI" id="CHEBI:18420"/>
    </ligand>
</feature>
<dbReference type="InterPro" id="IPR020922">
    <property type="entry name" value="dITP/XTP_pyrophosphatase"/>
</dbReference>
<evidence type="ECO:0000256" key="5">
    <source>
        <dbReference type="ARBA" id="ARBA00022801"/>
    </source>
</evidence>
<dbReference type="OrthoDB" id="9807456at2"/>
<dbReference type="SUPFAM" id="SSF52972">
    <property type="entry name" value="ITPase-like"/>
    <property type="match status" value="1"/>
</dbReference>
<evidence type="ECO:0000256" key="7">
    <source>
        <dbReference type="ARBA" id="ARBA00023080"/>
    </source>
</evidence>
<dbReference type="GO" id="GO:0017111">
    <property type="term" value="F:ribonucleoside triphosphate phosphatase activity"/>
    <property type="evidence" value="ECO:0007669"/>
    <property type="project" value="InterPro"/>
</dbReference>
<gene>
    <name evidence="12" type="ORF">BHK98_01040</name>
</gene>
<feature type="binding site" evidence="10">
    <location>
        <position position="72"/>
    </location>
    <ligand>
        <name>substrate</name>
    </ligand>
</feature>
<comment type="catalytic activity">
    <reaction evidence="8 10">
        <text>dITP + H2O = dIMP + diphosphate + H(+)</text>
        <dbReference type="Rhea" id="RHEA:28342"/>
        <dbReference type="ChEBI" id="CHEBI:15377"/>
        <dbReference type="ChEBI" id="CHEBI:15378"/>
        <dbReference type="ChEBI" id="CHEBI:33019"/>
        <dbReference type="ChEBI" id="CHEBI:61194"/>
        <dbReference type="ChEBI" id="CHEBI:61382"/>
        <dbReference type="EC" id="3.6.1.66"/>
    </reaction>
</comment>
<dbReference type="EC" id="3.6.1.66" evidence="10"/>
<reference evidence="12 13" key="1">
    <citation type="journal article" date="2016" name="Appl. Environ. Microbiol.">
        <title>Function and Phylogeny of Bacterial Butyryl Coenzyme A:Acetate Transferases and Their Diversity in the Proximal Colon of Swine.</title>
        <authorList>
            <person name="Trachsel J."/>
            <person name="Bayles D.O."/>
            <person name="Looft T."/>
            <person name="Levine U.Y."/>
            <person name="Allen H.K."/>
        </authorList>
    </citation>
    <scope>NUCLEOTIDE SEQUENCE [LARGE SCALE GENOMIC DNA]</scope>
    <source>
        <strain evidence="12 13">68-3-10</strain>
    </source>
</reference>
<evidence type="ECO:0000256" key="8">
    <source>
        <dbReference type="ARBA" id="ARBA00051875"/>
    </source>
</evidence>
<dbReference type="EMBL" id="MJIE01000001">
    <property type="protein sequence ID" value="OLR54789.1"/>
    <property type="molecule type" value="Genomic_DNA"/>
</dbReference>
<keyword evidence="6 10" id="KW-0460">Magnesium</keyword>
<comment type="cofactor">
    <cofactor evidence="10">
        <name>Mg(2+)</name>
        <dbReference type="ChEBI" id="CHEBI:18420"/>
    </cofactor>
    <text evidence="10">Binds 1 Mg(2+) ion per subunit.</text>
</comment>
<proteinExistence type="inferred from homology"/>
<keyword evidence="13" id="KW-1185">Reference proteome</keyword>
<dbReference type="GO" id="GO:0009117">
    <property type="term" value="P:nucleotide metabolic process"/>
    <property type="evidence" value="ECO:0007669"/>
    <property type="project" value="UniProtKB-KW"/>
</dbReference>
<evidence type="ECO:0000256" key="10">
    <source>
        <dbReference type="HAMAP-Rule" id="MF_01405"/>
    </source>
</evidence>
<feature type="binding site" evidence="10">
    <location>
        <begin position="154"/>
        <end position="157"/>
    </location>
    <ligand>
        <name>substrate</name>
    </ligand>
</feature>